<comment type="caution">
    <text evidence="2">The sequence shown here is derived from an EMBL/GenBank/DDBJ whole genome shotgun (WGS) entry which is preliminary data.</text>
</comment>
<feature type="region of interest" description="Disordered" evidence="1">
    <location>
        <begin position="241"/>
        <end position="302"/>
    </location>
</feature>
<protein>
    <submittedName>
        <fullName evidence="2">Uncharacterized protein</fullName>
    </submittedName>
</protein>
<sequence length="335" mass="36229">MSEAALPIIPSTSVDAKCSDQSTLHESYSSPQGLSTIRDLKTSNTSPSRKRSYFESSDEDSEATISPQQLRENDKEYEDEFWSPRSTKRIRTPTYPECIPAEKLGSSQLWPSMFDSAPDDTGMGGVPDDWLFSWNTQQEAAALPTPAFSSTPPTLSSSLTPSVFCSPLTPCGDKDTEPQLTFDFFGFGDQSICASDFNATPSLPDQGVSPPKVRTRDMFSEVLETVNARSAVAITEASASIAQLPPSPSPDLQSGVGVMMRRGSSPHSRSRSSSASSSSSSSPSIPTQRGGQQDKKDGDGATIMVLENVGRELMSEVLLVVFKSKEQPKLKLYNQ</sequence>
<dbReference type="Proteomes" id="UP000774617">
    <property type="component" value="Unassembled WGS sequence"/>
</dbReference>
<gene>
    <name evidence="2" type="ORF">B0J12DRAFT_742125</name>
</gene>
<keyword evidence="3" id="KW-1185">Reference proteome</keyword>
<dbReference type="EMBL" id="JAGTJR010000019">
    <property type="protein sequence ID" value="KAH7045199.1"/>
    <property type="molecule type" value="Genomic_DNA"/>
</dbReference>
<evidence type="ECO:0000313" key="3">
    <source>
        <dbReference type="Proteomes" id="UP000774617"/>
    </source>
</evidence>
<evidence type="ECO:0000313" key="2">
    <source>
        <dbReference type="EMBL" id="KAH7045199.1"/>
    </source>
</evidence>
<organism evidence="2 3">
    <name type="scientific">Macrophomina phaseolina</name>
    <dbReference type="NCBI Taxonomy" id="35725"/>
    <lineage>
        <taxon>Eukaryota</taxon>
        <taxon>Fungi</taxon>
        <taxon>Dikarya</taxon>
        <taxon>Ascomycota</taxon>
        <taxon>Pezizomycotina</taxon>
        <taxon>Dothideomycetes</taxon>
        <taxon>Dothideomycetes incertae sedis</taxon>
        <taxon>Botryosphaeriales</taxon>
        <taxon>Botryosphaeriaceae</taxon>
        <taxon>Macrophomina</taxon>
    </lineage>
</organism>
<feature type="compositionally biased region" description="Polar residues" evidence="1">
    <location>
        <begin position="10"/>
        <end position="35"/>
    </location>
</feature>
<accession>A0ABQ8G555</accession>
<name>A0ABQ8G555_9PEZI</name>
<feature type="compositionally biased region" description="Low complexity" evidence="1">
    <location>
        <begin position="265"/>
        <end position="284"/>
    </location>
</feature>
<evidence type="ECO:0000256" key="1">
    <source>
        <dbReference type="SAM" id="MobiDB-lite"/>
    </source>
</evidence>
<reference evidence="2 3" key="1">
    <citation type="journal article" date="2021" name="Nat. Commun.">
        <title>Genetic determinants of endophytism in the Arabidopsis root mycobiome.</title>
        <authorList>
            <person name="Mesny F."/>
            <person name="Miyauchi S."/>
            <person name="Thiergart T."/>
            <person name="Pickel B."/>
            <person name="Atanasova L."/>
            <person name="Karlsson M."/>
            <person name="Huettel B."/>
            <person name="Barry K.W."/>
            <person name="Haridas S."/>
            <person name="Chen C."/>
            <person name="Bauer D."/>
            <person name="Andreopoulos W."/>
            <person name="Pangilinan J."/>
            <person name="LaButti K."/>
            <person name="Riley R."/>
            <person name="Lipzen A."/>
            <person name="Clum A."/>
            <person name="Drula E."/>
            <person name="Henrissat B."/>
            <person name="Kohler A."/>
            <person name="Grigoriev I.V."/>
            <person name="Martin F.M."/>
            <person name="Hacquard S."/>
        </authorList>
    </citation>
    <scope>NUCLEOTIDE SEQUENCE [LARGE SCALE GENOMIC DNA]</scope>
    <source>
        <strain evidence="2 3">MPI-SDFR-AT-0080</strain>
    </source>
</reference>
<proteinExistence type="predicted"/>
<feature type="region of interest" description="Disordered" evidence="1">
    <location>
        <begin position="1"/>
        <end position="85"/>
    </location>
</feature>